<evidence type="ECO:0000259" key="9">
    <source>
        <dbReference type="PROSITE" id="PS51456"/>
    </source>
</evidence>
<evidence type="ECO:0000256" key="1">
    <source>
        <dbReference type="ARBA" id="ARBA00004496"/>
    </source>
</evidence>
<dbReference type="GO" id="GO:0016020">
    <property type="term" value="C:membrane"/>
    <property type="evidence" value="ECO:0007669"/>
    <property type="project" value="TreeGrafter"/>
</dbReference>
<evidence type="ECO:0000256" key="7">
    <source>
        <dbReference type="ARBA" id="ARBA00023203"/>
    </source>
</evidence>
<dbReference type="SMR" id="A0A0M4EXE6"/>
<evidence type="ECO:0000313" key="10">
    <source>
        <dbReference type="EMBL" id="ALC48392.1"/>
    </source>
</evidence>
<dbReference type="GO" id="GO:0000146">
    <property type="term" value="F:microfilament motor activity"/>
    <property type="evidence" value="ECO:0007669"/>
    <property type="project" value="TreeGrafter"/>
</dbReference>
<dbReference type="Proteomes" id="UP000494163">
    <property type="component" value="Chromosome X"/>
</dbReference>
<keyword evidence="7 8" id="KW-0009">Actin-binding</keyword>
<keyword evidence="6" id="KW-0505">Motor protein</keyword>
<feature type="domain" description="Myosin motor" evidence="9">
    <location>
        <begin position="1"/>
        <end position="134"/>
    </location>
</feature>
<dbReference type="InterPro" id="IPR036961">
    <property type="entry name" value="Kinesin_motor_dom_sf"/>
</dbReference>
<accession>A0A0M4EXE6</accession>
<keyword evidence="4" id="KW-0067">ATP-binding</keyword>
<evidence type="ECO:0000256" key="3">
    <source>
        <dbReference type="ARBA" id="ARBA00022741"/>
    </source>
</evidence>
<keyword evidence="2" id="KW-0963">Cytoplasm</keyword>
<dbReference type="GO" id="GO:0051015">
    <property type="term" value="F:actin filament binding"/>
    <property type="evidence" value="ECO:0007669"/>
    <property type="project" value="TreeGrafter"/>
</dbReference>
<evidence type="ECO:0000256" key="8">
    <source>
        <dbReference type="PROSITE-ProRule" id="PRU00782"/>
    </source>
</evidence>
<dbReference type="Pfam" id="PF00063">
    <property type="entry name" value="Myosin_head"/>
    <property type="match status" value="1"/>
</dbReference>
<evidence type="ECO:0000256" key="5">
    <source>
        <dbReference type="ARBA" id="ARBA00023123"/>
    </source>
</evidence>
<reference evidence="10 11" key="1">
    <citation type="submission" date="2015-08" db="EMBL/GenBank/DDBJ databases">
        <title>Ancestral chromatin configuration constrains chromatin evolution on differentiating sex chromosomes in Drosophila.</title>
        <authorList>
            <person name="Zhou Q."/>
            <person name="Bachtrog D."/>
        </authorList>
    </citation>
    <scope>NUCLEOTIDE SEQUENCE [LARGE SCALE GENOMIC DNA]</scope>
    <source>
        <tissue evidence="10">Whole larvae</tissue>
    </source>
</reference>
<dbReference type="InterPro" id="IPR000048">
    <property type="entry name" value="IQ_motif_EF-hand-BS"/>
</dbReference>
<name>A0A0M4EXE6_DROBS</name>
<dbReference type="Gene3D" id="1.20.58.530">
    <property type="match status" value="1"/>
</dbReference>
<dbReference type="Pfam" id="PF00612">
    <property type="entry name" value="IQ"/>
    <property type="match status" value="2"/>
</dbReference>
<keyword evidence="3" id="KW-0547">Nucleotide-binding</keyword>
<dbReference type="GO" id="GO:0007015">
    <property type="term" value="P:actin filament organization"/>
    <property type="evidence" value="ECO:0007669"/>
    <property type="project" value="TreeGrafter"/>
</dbReference>
<dbReference type="PROSITE" id="PS50096">
    <property type="entry name" value="IQ"/>
    <property type="match status" value="2"/>
</dbReference>
<dbReference type="InterPro" id="IPR027417">
    <property type="entry name" value="P-loop_NTPase"/>
</dbReference>
<feature type="non-terminal residue" evidence="10">
    <location>
        <position position="183"/>
    </location>
</feature>
<dbReference type="PANTHER" id="PTHR13140:SF709">
    <property type="entry name" value="UNCONVENTIONAL MYOSIN-XV"/>
    <property type="match status" value="1"/>
</dbReference>
<dbReference type="PROSITE" id="PS51456">
    <property type="entry name" value="MYOSIN_MOTOR"/>
    <property type="match status" value="1"/>
</dbReference>
<comment type="caution">
    <text evidence="8">Lacks conserved residue(s) required for the propagation of feature annotation.</text>
</comment>
<dbReference type="EMBL" id="CP012528">
    <property type="protein sequence ID" value="ALC48392.1"/>
    <property type="molecule type" value="Genomic_DNA"/>
</dbReference>
<comment type="subcellular location">
    <subcellularLocation>
        <location evidence="1">Cytoplasm</location>
    </subcellularLocation>
</comment>
<dbReference type="Gene3D" id="3.40.850.10">
    <property type="entry name" value="Kinesin motor domain"/>
    <property type="match status" value="1"/>
</dbReference>
<sequence length="183" mass="21804">TVAARFADSLQQLLQSMGRCHPWFVRCIKPNQEKQPLRMDMPCVLQQLRYLGMLDTIQIRQRGYPVRLRFQHFVERYRQLLGAPLTRGTPYRELCRLLLEQLPRTGVEGPDYQLGATRVFLREALHRALESARTERLRLAALHIQRHVRGMLVRRQLARRQLAATKLQARWRAQRQRQRFEQL</sequence>
<dbReference type="AlphaFoldDB" id="A0A0M4EXE6"/>
<dbReference type="GO" id="GO:0016459">
    <property type="term" value="C:myosin complex"/>
    <property type="evidence" value="ECO:0007669"/>
    <property type="project" value="UniProtKB-KW"/>
</dbReference>
<dbReference type="SMART" id="SM00015">
    <property type="entry name" value="IQ"/>
    <property type="match status" value="2"/>
</dbReference>
<dbReference type="Gene3D" id="6.20.240.20">
    <property type="match status" value="1"/>
</dbReference>
<dbReference type="OrthoDB" id="8182952at2759"/>
<dbReference type="InterPro" id="IPR001609">
    <property type="entry name" value="Myosin_head_motor_dom-like"/>
</dbReference>
<keyword evidence="5 8" id="KW-0518">Myosin</keyword>
<dbReference type="PANTHER" id="PTHR13140">
    <property type="entry name" value="MYOSIN"/>
    <property type="match status" value="1"/>
</dbReference>
<evidence type="ECO:0000313" key="11">
    <source>
        <dbReference type="Proteomes" id="UP000494163"/>
    </source>
</evidence>
<feature type="non-terminal residue" evidence="10">
    <location>
        <position position="1"/>
    </location>
</feature>
<evidence type="ECO:0000256" key="6">
    <source>
        <dbReference type="ARBA" id="ARBA00023175"/>
    </source>
</evidence>
<keyword evidence="11" id="KW-1185">Reference proteome</keyword>
<dbReference type="Gene3D" id="1.20.5.190">
    <property type="match status" value="1"/>
</dbReference>
<organism evidence="10 11">
    <name type="scientific">Drosophila busckii</name>
    <name type="common">Fruit fly</name>
    <dbReference type="NCBI Taxonomy" id="30019"/>
    <lineage>
        <taxon>Eukaryota</taxon>
        <taxon>Metazoa</taxon>
        <taxon>Ecdysozoa</taxon>
        <taxon>Arthropoda</taxon>
        <taxon>Hexapoda</taxon>
        <taxon>Insecta</taxon>
        <taxon>Pterygota</taxon>
        <taxon>Neoptera</taxon>
        <taxon>Endopterygota</taxon>
        <taxon>Diptera</taxon>
        <taxon>Brachycera</taxon>
        <taxon>Muscomorpha</taxon>
        <taxon>Ephydroidea</taxon>
        <taxon>Drosophilidae</taxon>
        <taxon>Drosophila</taxon>
    </lineage>
</organism>
<comment type="similarity">
    <text evidence="8">Belongs to the TRAFAC class myosin-kinesin ATPase superfamily. Myosin family.</text>
</comment>
<protein>
    <submittedName>
        <fullName evidence="10">CG40155</fullName>
    </submittedName>
</protein>
<dbReference type="SUPFAM" id="SSF52540">
    <property type="entry name" value="P-loop containing nucleoside triphosphate hydrolases"/>
    <property type="match status" value="1"/>
</dbReference>
<dbReference type="GO" id="GO:0005524">
    <property type="term" value="F:ATP binding"/>
    <property type="evidence" value="ECO:0007669"/>
    <property type="project" value="UniProtKB-KW"/>
</dbReference>
<dbReference type="GO" id="GO:0005737">
    <property type="term" value="C:cytoplasm"/>
    <property type="evidence" value="ECO:0007669"/>
    <property type="project" value="UniProtKB-SubCell"/>
</dbReference>
<feature type="region of interest" description="Actin-binding" evidence="8">
    <location>
        <begin position="10"/>
        <end position="32"/>
    </location>
</feature>
<dbReference type="STRING" id="30019.A0A0M4EXE6"/>
<evidence type="ECO:0000256" key="2">
    <source>
        <dbReference type="ARBA" id="ARBA00022490"/>
    </source>
</evidence>
<dbReference type="GO" id="GO:0098858">
    <property type="term" value="C:actin-based cell projection"/>
    <property type="evidence" value="ECO:0007669"/>
    <property type="project" value="TreeGrafter"/>
</dbReference>
<dbReference type="FunFam" id="3.40.850.10:FF:000008">
    <property type="entry name" value="Putative unconventional myosin-IXa"/>
    <property type="match status" value="1"/>
</dbReference>
<evidence type="ECO:0000256" key="4">
    <source>
        <dbReference type="ARBA" id="ARBA00022840"/>
    </source>
</evidence>
<proteinExistence type="inferred from homology"/>
<gene>
    <name evidence="10" type="ORF">Dbus_chrXg248</name>
</gene>
<dbReference type="OMA" id="DAREWQM"/>